<reference evidence="9 10" key="1">
    <citation type="submission" date="2015-07" db="EMBL/GenBank/DDBJ databases">
        <title>Genome sequence of Ornatilinea apprima DSM 23815.</title>
        <authorList>
            <person name="Hemp J."/>
            <person name="Ward L.M."/>
            <person name="Pace L.A."/>
            <person name="Fischer W.W."/>
        </authorList>
    </citation>
    <scope>NUCLEOTIDE SEQUENCE [LARGE SCALE GENOMIC DNA]</scope>
    <source>
        <strain evidence="9 10">P3M-1</strain>
    </source>
</reference>
<dbReference type="GO" id="GO:0003677">
    <property type="term" value="F:DNA binding"/>
    <property type="evidence" value="ECO:0007669"/>
    <property type="project" value="InterPro"/>
</dbReference>
<dbReference type="GO" id="GO:0008408">
    <property type="term" value="F:3'-5' exonuclease activity"/>
    <property type="evidence" value="ECO:0007669"/>
    <property type="project" value="InterPro"/>
</dbReference>
<keyword evidence="4" id="KW-0548">Nucleotidyltransferase</keyword>
<dbReference type="InterPro" id="IPR027417">
    <property type="entry name" value="P-loop_NTPase"/>
</dbReference>
<dbReference type="NCBIfam" id="TIGR00678">
    <property type="entry name" value="holB"/>
    <property type="match status" value="1"/>
</dbReference>
<dbReference type="GO" id="GO:0009360">
    <property type="term" value="C:DNA polymerase III complex"/>
    <property type="evidence" value="ECO:0007669"/>
    <property type="project" value="InterPro"/>
</dbReference>
<dbReference type="PANTHER" id="PTHR11669">
    <property type="entry name" value="REPLICATION FACTOR C / DNA POLYMERASE III GAMMA-TAU SUBUNIT"/>
    <property type="match status" value="1"/>
</dbReference>
<dbReference type="Pfam" id="PF13177">
    <property type="entry name" value="DNA_pol3_delta2"/>
    <property type="match status" value="1"/>
</dbReference>
<dbReference type="PATRIC" id="fig|1134406.4.peg.1480"/>
<dbReference type="EC" id="2.7.7.7" evidence="1"/>
<proteinExistence type="predicted"/>
<sequence length="329" mass="36838">MEWNILGHEWAAKLLQQHIARGETRHAYLFTGPSGVGRRSLALKFAQALNCTQPPAPGQPCGTCRACQQIGRMQHTDLSVVQAETVGGTLKVDQVRELQHTLSLAPYEARYRVALLLRFEEAHVSAQNALLKTLEEAPEKVILLLTADSAENLLPTIVSRCEVLRLRPMGVAQLQSELAARWQIEPEAAQRLAHLSGGRVGAALNLRAEPESLDLRREWVEDALRLAQASRRERFSYAESVKTKEREWLRQMLLVWLSLWRDVLMRAAGADTPLVNLDWQADIEQLAGRVSLPAARAVTAALEQNLARLDANLNRQLLLEVTLLDWPRA</sequence>
<name>A0A0P6XMP2_9CHLR</name>
<evidence type="ECO:0000256" key="6">
    <source>
        <dbReference type="ARBA" id="ARBA00022932"/>
    </source>
</evidence>
<keyword evidence="10" id="KW-1185">Reference proteome</keyword>
<evidence type="ECO:0000256" key="3">
    <source>
        <dbReference type="ARBA" id="ARBA00022679"/>
    </source>
</evidence>
<dbReference type="STRING" id="1134406.ADN00_08805"/>
<dbReference type="InterPro" id="IPR015199">
    <property type="entry name" value="DNA_pol_III_delta_C"/>
</dbReference>
<dbReference type="RefSeq" id="WP_075062621.1">
    <property type="nucleotide sequence ID" value="NZ_LGCL01000022.1"/>
</dbReference>
<dbReference type="Proteomes" id="UP000050417">
    <property type="component" value="Unassembled WGS sequence"/>
</dbReference>
<evidence type="ECO:0000313" key="10">
    <source>
        <dbReference type="Proteomes" id="UP000050417"/>
    </source>
</evidence>
<dbReference type="AlphaFoldDB" id="A0A0P6XMP2"/>
<accession>A0A0P6XMP2</accession>
<dbReference type="GO" id="GO:0006261">
    <property type="term" value="P:DNA-templated DNA replication"/>
    <property type="evidence" value="ECO:0007669"/>
    <property type="project" value="TreeGrafter"/>
</dbReference>
<gene>
    <name evidence="9" type="ORF">ADN00_08805</name>
</gene>
<feature type="domain" description="DNA polymerase III delta subunit C-terminal" evidence="8">
    <location>
        <begin position="230"/>
        <end position="326"/>
    </location>
</feature>
<dbReference type="SUPFAM" id="SSF52540">
    <property type="entry name" value="P-loop containing nucleoside triphosphate hydrolases"/>
    <property type="match status" value="1"/>
</dbReference>
<keyword evidence="3" id="KW-0808">Transferase</keyword>
<organism evidence="9 10">
    <name type="scientific">Ornatilinea apprima</name>
    <dbReference type="NCBI Taxonomy" id="1134406"/>
    <lineage>
        <taxon>Bacteria</taxon>
        <taxon>Bacillati</taxon>
        <taxon>Chloroflexota</taxon>
        <taxon>Anaerolineae</taxon>
        <taxon>Anaerolineales</taxon>
        <taxon>Anaerolineaceae</taxon>
        <taxon>Ornatilinea</taxon>
    </lineage>
</organism>
<keyword evidence="6" id="KW-0239">DNA-directed DNA polymerase</keyword>
<protein>
    <recommendedName>
        <fullName evidence="2">DNA polymerase III subunit delta'</fullName>
        <ecNumber evidence="1">2.7.7.7</ecNumber>
    </recommendedName>
</protein>
<evidence type="ECO:0000256" key="1">
    <source>
        <dbReference type="ARBA" id="ARBA00012417"/>
    </source>
</evidence>
<dbReference type="InterPro" id="IPR050238">
    <property type="entry name" value="DNA_Rep/Repair_Clamp_Loader"/>
</dbReference>
<comment type="catalytic activity">
    <reaction evidence="7">
        <text>DNA(n) + a 2'-deoxyribonucleoside 5'-triphosphate = DNA(n+1) + diphosphate</text>
        <dbReference type="Rhea" id="RHEA:22508"/>
        <dbReference type="Rhea" id="RHEA-COMP:17339"/>
        <dbReference type="Rhea" id="RHEA-COMP:17340"/>
        <dbReference type="ChEBI" id="CHEBI:33019"/>
        <dbReference type="ChEBI" id="CHEBI:61560"/>
        <dbReference type="ChEBI" id="CHEBI:173112"/>
        <dbReference type="EC" id="2.7.7.7"/>
    </reaction>
</comment>
<dbReference type="EMBL" id="LGCL01000022">
    <property type="protein sequence ID" value="KPL77675.1"/>
    <property type="molecule type" value="Genomic_DNA"/>
</dbReference>
<dbReference type="GO" id="GO:0003887">
    <property type="term" value="F:DNA-directed DNA polymerase activity"/>
    <property type="evidence" value="ECO:0007669"/>
    <property type="project" value="UniProtKB-KW"/>
</dbReference>
<evidence type="ECO:0000313" key="9">
    <source>
        <dbReference type="EMBL" id="KPL77675.1"/>
    </source>
</evidence>
<dbReference type="InterPro" id="IPR004622">
    <property type="entry name" value="DNA_pol_HolB"/>
</dbReference>
<evidence type="ECO:0000256" key="2">
    <source>
        <dbReference type="ARBA" id="ARBA00014363"/>
    </source>
</evidence>
<dbReference type="Gene3D" id="3.40.50.300">
    <property type="entry name" value="P-loop containing nucleotide triphosphate hydrolases"/>
    <property type="match status" value="1"/>
</dbReference>
<keyword evidence="5" id="KW-0235">DNA replication</keyword>
<comment type="caution">
    <text evidence="9">The sequence shown here is derived from an EMBL/GenBank/DDBJ whole genome shotgun (WGS) entry which is preliminary data.</text>
</comment>
<evidence type="ECO:0000256" key="5">
    <source>
        <dbReference type="ARBA" id="ARBA00022705"/>
    </source>
</evidence>
<dbReference type="OrthoDB" id="9810148at2"/>
<evidence type="ECO:0000256" key="4">
    <source>
        <dbReference type="ARBA" id="ARBA00022695"/>
    </source>
</evidence>
<evidence type="ECO:0000256" key="7">
    <source>
        <dbReference type="ARBA" id="ARBA00049244"/>
    </source>
</evidence>
<dbReference type="PANTHER" id="PTHR11669:SF8">
    <property type="entry name" value="DNA POLYMERASE III SUBUNIT DELTA"/>
    <property type="match status" value="1"/>
</dbReference>
<dbReference type="Pfam" id="PF09115">
    <property type="entry name" value="DNApol3-delta_C"/>
    <property type="match status" value="1"/>
</dbReference>
<evidence type="ECO:0000259" key="8">
    <source>
        <dbReference type="Pfam" id="PF09115"/>
    </source>
</evidence>